<dbReference type="RefSeq" id="XP_011129845.1">
    <property type="nucleotide sequence ID" value="XM_011131543.1"/>
</dbReference>
<comment type="caution">
    <text evidence="1">The sequence shown here is derived from an EMBL/GenBank/DDBJ whole genome shotgun (WGS) entry which is preliminary data.</text>
</comment>
<proteinExistence type="predicted"/>
<sequence length="174" mass="16919">MNIPELGLLNPANAYENKRQLSVAGDILQNSFDRLNGIVTGSAASGVRPLFAPASAAPASAAPASTSPAAAAPLFGTASSSSAARSGGPIQALLNNERTGGGPLGGAFGGIFNNPLLQTAEGGSGLVQNIGQGLGQGLLEPVFSIANGSGAGGIVRGILDRAARLTSPAGESAT</sequence>
<dbReference type="GeneID" id="22911967"/>
<keyword evidence="2" id="KW-1185">Reference proteome</keyword>
<protein>
    <submittedName>
        <fullName evidence="1">Uncharacterized protein</fullName>
    </submittedName>
</protein>
<dbReference type="VEuPathDB" id="CryptoDB:GNI_053520"/>
<name>A0A023B958_GRENI</name>
<gene>
    <name evidence="1" type="ORF">GNI_053520</name>
</gene>
<dbReference type="EMBL" id="AFNH02000409">
    <property type="protein sequence ID" value="EZG71176.1"/>
    <property type="molecule type" value="Genomic_DNA"/>
</dbReference>
<dbReference type="AlphaFoldDB" id="A0A023B958"/>
<evidence type="ECO:0000313" key="1">
    <source>
        <dbReference type="EMBL" id="EZG71176.1"/>
    </source>
</evidence>
<evidence type="ECO:0000313" key="2">
    <source>
        <dbReference type="Proteomes" id="UP000019763"/>
    </source>
</evidence>
<dbReference type="Proteomes" id="UP000019763">
    <property type="component" value="Unassembled WGS sequence"/>
</dbReference>
<accession>A0A023B958</accession>
<reference evidence="1" key="1">
    <citation type="submission" date="2013-12" db="EMBL/GenBank/DDBJ databases">
        <authorList>
            <person name="Omoto C.K."/>
            <person name="Sibley D."/>
            <person name="Venepally P."/>
            <person name="Hadjithomas M."/>
            <person name="Karamycheva S."/>
            <person name="Brunk B."/>
            <person name="Roos D."/>
            <person name="Caler E."/>
            <person name="Lorenzi H."/>
        </authorList>
    </citation>
    <scope>NUCLEOTIDE SEQUENCE</scope>
</reference>
<organism evidence="1 2">
    <name type="scientific">Gregarina niphandrodes</name>
    <name type="common">Septate eugregarine</name>
    <dbReference type="NCBI Taxonomy" id="110365"/>
    <lineage>
        <taxon>Eukaryota</taxon>
        <taxon>Sar</taxon>
        <taxon>Alveolata</taxon>
        <taxon>Apicomplexa</taxon>
        <taxon>Conoidasida</taxon>
        <taxon>Gregarinasina</taxon>
        <taxon>Eugregarinorida</taxon>
        <taxon>Gregarinidae</taxon>
        <taxon>Gregarina</taxon>
    </lineage>
</organism>